<evidence type="ECO:0000313" key="8">
    <source>
        <dbReference type="Proteomes" id="UP000827721"/>
    </source>
</evidence>
<protein>
    <recommendedName>
        <fullName evidence="6">NADH:flavin oxidoreductase/NADH oxidase N-terminal domain-containing protein</fullName>
    </recommendedName>
</protein>
<evidence type="ECO:0000256" key="4">
    <source>
        <dbReference type="ARBA" id="ARBA00022643"/>
    </source>
</evidence>
<keyword evidence="4" id="KW-0288">FMN</keyword>
<accession>A0ABQ8HVJ3</accession>
<keyword evidence="5" id="KW-0521">NADP</keyword>
<keyword evidence="8" id="KW-1185">Reference proteome</keyword>
<evidence type="ECO:0000256" key="1">
    <source>
        <dbReference type="ARBA" id="ARBA00001917"/>
    </source>
</evidence>
<dbReference type="InterPro" id="IPR013785">
    <property type="entry name" value="Aldolase_TIM"/>
</dbReference>
<evidence type="ECO:0000313" key="7">
    <source>
        <dbReference type="EMBL" id="KAH7568283.1"/>
    </source>
</evidence>
<evidence type="ECO:0000256" key="3">
    <source>
        <dbReference type="ARBA" id="ARBA00022630"/>
    </source>
</evidence>
<dbReference type="Pfam" id="PF00724">
    <property type="entry name" value="Oxidored_FMN"/>
    <property type="match status" value="1"/>
</dbReference>
<evidence type="ECO:0000256" key="5">
    <source>
        <dbReference type="ARBA" id="ARBA00022857"/>
    </source>
</evidence>
<dbReference type="InterPro" id="IPR045247">
    <property type="entry name" value="Oye-like"/>
</dbReference>
<dbReference type="Gene3D" id="3.20.20.70">
    <property type="entry name" value="Aldolase class I"/>
    <property type="match status" value="1"/>
</dbReference>
<comment type="caution">
    <text evidence="7">The sequence shown here is derived from an EMBL/GenBank/DDBJ whole genome shotgun (WGS) entry which is preliminary data.</text>
</comment>
<evidence type="ECO:0000259" key="6">
    <source>
        <dbReference type="Pfam" id="PF00724"/>
    </source>
</evidence>
<gene>
    <name evidence="7" type="ORF">JRO89_XS07G0271300</name>
</gene>
<dbReference type="EMBL" id="JAFEMO010000007">
    <property type="protein sequence ID" value="KAH7568283.1"/>
    <property type="molecule type" value="Genomic_DNA"/>
</dbReference>
<feature type="domain" description="NADH:flavin oxidoreductase/NADH oxidase N-terminal" evidence="6">
    <location>
        <begin position="19"/>
        <end position="60"/>
    </location>
</feature>
<reference evidence="7 8" key="1">
    <citation type="submission" date="2021-02" db="EMBL/GenBank/DDBJ databases">
        <title>Plant Genome Project.</title>
        <authorList>
            <person name="Zhang R.-G."/>
        </authorList>
    </citation>
    <scope>NUCLEOTIDE SEQUENCE [LARGE SCALE GENOMIC DNA]</scope>
    <source>
        <tissue evidence="7">Leaves</tissue>
    </source>
</reference>
<comment type="similarity">
    <text evidence="2">Belongs to the NADH:flavin oxidoreductase/NADH oxidase family.</text>
</comment>
<comment type="cofactor">
    <cofactor evidence="1">
        <name>FMN</name>
        <dbReference type="ChEBI" id="CHEBI:58210"/>
    </cofactor>
</comment>
<dbReference type="SUPFAM" id="SSF51395">
    <property type="entry name" value="FMN-linked oxidoreductases"/>
    <property type="match status" value="1"/>
</dbReference>
<dbReference type="Proteomes" id="UP000827721">
    <property type="component" value="Unassembled WGS sequence"/>
</dbReference>
<organism evidence="7 8">
    <name type="scientific">Xanthoceras sorbifolium</name>
    <dbReference type="NCBI Taxonomy" id="99658"/>
    <lineage>
        <taxon>Eukaryota</taxon>
        <taxon>Viridiplantae</taxon>
        <taxon>Streptophyta</taxon>
        <taxon>Embryophyta</taxon>
        <taxon>Tracheophyta</taxon>
        <taxon>Spermatophyta</taxon>
        <taxon>Magnoliopsida</taxon>
        <taxon>eudicotyledons</taxon>
        <taxon>Gunneridae</taxon>
        <taxon>Pentapetalae</taxon>
        <taxon>rosids</taxon>
        <taxon>malvids</taxon>
        <taxon>Sapindales</taxon>
        <taxon>Sapindaceae</taxon>
        <taxon>Xanthoceroideae</taxon>
        <taxon>Xanthoceras</taxon>
    </lineage>
</organism>
<name>A0ABQ8HVJ3_9ROSI</name>
<dbReference type="InterPro" id="IPR001155">
    <property type="entry name" value="OxRdtase_FMN_N"/>
</dbReference>
<proteinExistence type="inferred from homology"/>
<sequence>MYALSVENLIRTFVVLCKRYPDTLGIWTKEQVEAWKPIVDTVHAKGGIFFCQIWHVGRVSNHGLFYGTFFCYFNGQAPIPSTDKPLIP</sequence>
<dbReference type="PANTHER" id="PTHR22893:SF91">
    <property type="entry name" value="NADPH DEHYDROGENASE 2-RELATED"/>
    <property type="match status" value="1"/>
</dbReference>
<evidence type="ECO:0000256" key="2">
    <source>
        <dbReference type="ARBA" id="ARBA00005979"/>
    </source>
</evidence>
<keyword evidence="3" id="KW-0285">Flavoprotein</keyword>
<dbReference type="PANTHER" id="PTHR22893">
    <property type="entry name" value="NADH OXIDOREDUCTASE-RELATED"/>
    <property type="match status" value="1"/>
</dbReference>